<keyword evidence="1" id="KW-1133">Transmembrane helix</keyword>
<keyword evidence="1" id="KW-0812">Transmembrane</keyword>
<evidence type="ECO:0000313" key="3">
    <source>
        <dbReference type="Proteomes" id="UP000019024"/>
    </source>
</evidence>
<name>W0JRT7_9EURY</name>
<dbReference type="Pfam" id="PF09997">
    <property type="entry name" value="DUF2238"/>
    <property type="match status" value="1"/>
</dbReference>
<evidence type="ECO:0000313" key="2">
    <source>
        <dbReference type="EMBL" id="AHG01426.1"/>
    </source>
</evidence>
<dbReference type="eggNOG" id="arCOG04662">
    <property type="taxonomic scope" value="Archaea"/>
</dbReference>
<proteinExistence type="predicted"/>
<dbReference type="EMBL" id="CP007056">
    <property type="protein sequence ID" value="AHG01426.1"/>
    <property type="molecule type" value="Genomic_DNA"/>
</dbReference>
<feature type="transmembrane region" description="Helical" evidence="1">
    <location>
        <begin position="94"/>
        <end position="111"/>
    </location>
</feature>
<feature type="transmembrane region" description="Helical" evidence="1">
    <location>
        <begin position="231"/>
        <end position="249"/>
    </location>
</feature>
<feature type="transmembrane region" description="Helical" evidence="1">
    <location>
        <begin position="20"/>
        <end position="38"/>
    </location>
</feature>
<dbReference type="Proteomes" id="UP000019024">
    <property type="component" value="Plasmid unnamed"/>
</dbReference>
<feature type="transmembrane region" description="Helical" evidence="1">
    <location>
        <begin position="284"/>
        <end position="306"/>
    </location>
</feature>
<keyword evidence="3" id="KW-1185">Reference proteome</keyword>
<reference evidence="2 3" key="1">
    <citation type="submission" date="2014-01" db="EMBL/GenBank/DDBJ databases">
        <authorList>
            <consortium name="DOE Joint Genome Institute"/>
            <person name="Anderson I."/>
            <person name="Huntemann M."/>
            <person name="Han J."/>
            <person name="Chen A."/>
            <person name="Kyrpides N."/>
            <person name="Mavromatis K."/>
            <person name="Markowitz V."/>
            <person name="Palaniappan K."/>
            <person name="Ivanova N."/>
            <person name="Schaumberg A."/>
            <person name="Pati A."/>
            <person name="Liolios K."/>
            <person name="Nordberg H.P."/>
            <person name="Cantor M.N."/>
            <person name="Hua S.X."/>
            <person name="Woyke T."/>
        </authorList>
    </citation>
    <scope>NUCLEOTIDE SEQUENCE [LARGE SCALE GENOMIC DNA]</scope>
    <source>
        <strain evidence="2 3">XH-48</strain>
        <plasmid evidence="3">1</plasmid>
    </source>
</reference>
<sequence>MDGTNRLASLFVESKSNTVLAWIFIVFLVGSVVVGIPLGRYEAALFGLAAIVIVVGPAISLRDPRVMPPWYFLALICLPVFTGTFVPHSLVTSFFPSFALAILGLLLMVELQRFTTLRLVPWFAVVLTVLFTLALAALLTVLRWVADLFFDTSFVLDGRSQNAINTTIMVEFIHVTVSGILAGIVFYLYFRRGPGRPASSMSVPSRFENETPVESAVISNRLNVSPVRQRQIVGVMQVVLVGIFAYGLWTRQLPFLVNAAVALAITFVPAALERDYGIPIEPGLALWMTSAVFLHALGSAGLYDLIPSWDTLTHTLSATVVAAAGYTILRAIHLHARRIHLPTWAMFTLTIVFVLAMGVVWELLEFLVDRSALALGLEPVLAQHGINDTMSDLLFDGLGAVVVAIWGTVYLVGVSERLATRLENWSNG</sequence>
<organism evidence="2 3">
    <name type="scientific">Halostagnicola larsenii XH-48</name>
    <dbReference type="NCBI Taxonomy" id="797299"/>
    <lineage>
        <taxon>Archaea</taxon>
        <taxon>Methanobacteriati</taxon>
        <taxon>Methanobacteriota</taxon>
        <taxon>Stenosarchaea group</taxon>
        <taxon>Halobacteria</taxon>
        <taxon>Halobacteriales</taxon>
        <taxon>Natrialbaceae</taxon>
        <taxon>Halostagnicola</taxon>
    </lineage>
</organism>
<dbReference type="OrthoDB" id="313603at2157"/>
<dbReference type="HOGENOM" id="CLU_632559_0_0_2"/>
<feature type="transmembrane region" description="Helical" evidence="1">
    <location>
        <begin position="255"/>
        <end position="272"/>
    </location>
</feature>
<feature type="transmembrane region" description="Helical" evidence="1">
    <location>
        <begin position="44"/>
        <end position="61"/>
    </location>
</feature>
<dbReference type="RefSeq" id="WP_049954332.1">
    <property type="nucleotide sequence ID" value="NZ_CP007056.1"/>
</dbReference>
<feature type="transmembrane region" description="Helical" evidence="1">
    <location>
        <begin position="341"/>
        <end position="361"/>
    </location>
</feature>
<feature type="transmembrane region" description="Helical" evidence="1">
    <location>
        <begin position="123"/>
        <end position="146"/>
    </location>
</feature>
<dbReference type="eggNOG" id="arCOG04663">
    <property type="taxonomic scope" value="Archaea"/>
</dbReference>
<protein>
    <submittedName>
        <fullName evidence="2">Uncharacterized protein</fullName>
    </submittedName>
</protein>
<dbReference type="InterPro" id="IPR014509">
    <property type="entry name" value="YjdF-like"/>
</dbReference>
<dbReference type="GeneID" id="25146834"/>
<dbReference type="KEGG" id="hlr:HALLA_03295"/>
<dbReference type="AlphaFoldDB" id="W0JRT7"/>
<feature type="transmembrane region" description="Helical" evidence="1">
    <location>
        <begin position="393"/>
        <end position="412"/>
    </location>
</feature>
<feature type="transmembrane region" description="Helical" evidence="1">
    <location>
        <begin position="166"/>
        <end position="190"/>
    </location>
</feature>
<dbReference type="PATRIC" id="fig|797299.3.peg.3172"/>
<geneLocation type="plasmid" evidence="2">
    <name>unnamed</name>
</geneLocation>
<keyword evidence="1" id="KW-0472">Membrane</keyword>
<feature type="transmembrane region" description="Helical" evidence="1">
    <location>
        <begin position="312"/>
        <end position="329"/>
    </location>
</feature>
<gene>
    <name evidence="2" type="ORF">HALLA_03295</name>
</gene>
<feature type="transmembrane region" description="Helical" evidence="1">
    <location>
        <begin position="70"/>
        <end position="88"/>
    </location>
</feature>
<accession>W0JRT7</accession>
<keyword evidence="2" id="KW-0614">Plasmid</keyword>
<evidence type="ECO:0000256" key="1">
    <source>
        <dbReference type="SAM" id="Phobius"/>
    </source>
</evidence>